<evidence type="ECO:0000256" key="1">
    <source>
        <dbReference type="SAM" id="SignalP"/>
    </source>
</evidence>
<organism evidence="2 3">
    <name type="scientific">Cryptosporidium xiaoi</name>
    <dbReference type="NCBI Taxonomy" id="659607"/>
    <lineage>
        <taxon>Eukaryota</taxon>
        <taxon>Sar</taxon>
        <taxon>Alveolata</taxon>
        <taxon>Apicomplexa</taxon>
        <taxon>Conoidasida</taxon>
        <taxon>Coccidia</taxon>
        <taxon>Eucoccidiorida</taxon>
        <taxon>Eimeriorina</taxon>
        <taxon>Cryptosporidiidae</taxon>
        <taxon>Cryptosporidium</taxon>
    </lineage>
</organism>
<feature type="chain" id="PRO_5043339813" evidence="1">
    <location>
        <begin position="18"/>
        <end position="2579"/>
    </location>
</feature>
<keyword evidence="1" id="KW-0732">Signal</keyword>
<proteinExistence type="predicted"/>
<comment type="caution">
    <text evidence="2">The sequence shown here is derived from an EMBL/GenBank/DDBJ whole genome shotgun (WGS) entry which is preliminary data.</text>
</comment>
<feature type="signal peptide" evidence="1">
    <location>
        <begin position="1"/>
        <end position="17"/>
    </location>
</feature>
<reference evidence="2 3" key="1">
    <citation type="submission" date="2023-10" db="EMBL/GenBank/DDBJ databases">
        <title>Comparative genomics analysis reveals potential genetic determinants of host preference in Cryptosporidium xiaoi.</title>
        <authorList>
            <person name="Xiao L."/>
            <person name="Li J."/>
        </authorList>
    </citation>
    <scope>NUCLEOTIDE SEQUENCE [LARGE SCALE GENOMIC DNA]</scope>
    <source>
        <strain evidence="2 3">52996</strain>
    </source>
</reference>
<accession>A0AAV9XXE1</accession>
<evidence type="ECO:0000313" key="2">
    <source>
        <dbReference type="EMBL" id="KAK6588769.1"/>
    </source>
</evidence>
<dbReference type="Proteomes" id="UP001311799">
    <property type="component" value="Unassembled WGS sequence"/>
</dbReference>
<keyword evidence="3" id="KW-1185">Reference proteome</keyword>
<protein>
    <submittedName>
        <fullName evidence="2">Large cysteine rich</fullName>
    </submittedName>
</protein>
<evidence type="ECO:0000313" key="3">
    <source>
        <dbReference type="Proteomes" id="UP001311799"/>
    </source>
</evidence>
<gene>
    <name evidence="2" type="ORF">RS030_2216</name>
</gene>
<name>A0AAV9XXE1_9CRYT</name>
<sequence>MSWRALLYFLLALLTNAFECHELDRNSANIVSTILNEFQSLGYSQVTYEGLIEPVWTMLSGHTEHFNSHCVNSLLNYYKNSPMEIWTNEQNSDISSEKLINDIIIICRELPGWQNICDDSSVTSLDLIASDLHFATTFYFENEKKIKYDLPVNLFCNVIPDISDKTGYIYDFECPMELLKIVFPTENEPKIEIKDSIIICSSTTFWSDMCKKNDITTTLPEINFLASSLYFQLVNNKDKYSLNLLNIGERISPTDFCDIAINMSSKGDIMKYFNSICISELSTHSKSMGSGLFSQPMNNVIEICSNNPLWISCNSNEIDESEMVENISVNPKLAEKITKKDIIDLLATTILYELHNLSIFMFSSKYYQFAKIEDTCIISILIQREADEILLKDKQGIDMNIGMGPFFNSICWRVLSTYKIKFNTGIGIVTHPIKTLEAITVCKSSILFWTYDCVSETHEEIIYSPQISILSQELLLGSTKYYNLPKNTFCNASKRIIKGLRNLNDSLGSFKNDVVDFSINWLIDNIHKSADQPQLSGISSGFFNRECVRELLGENEKNSEFMPIHFAIDICSNSLRWERCFTHGSNVRIPLAEFIASEFQYGLVAEFDVYNSLGWSELCSISISISHNHNSLNSAPNLPFFNHECSFAFLNNFQQIRRDASNDSNHGSYEFTRFIKLCVHNYFWRTPCDDLIELDLLANSLYYGYNQFELVGDIQENSFCNVGRKLLDLDPERYSNECIRELMNLSNFFTSEVAEGSCSVTHRFLACHGYPEEYTTIASTLFTAMFQYFPKVEIPNFIEFCSIIHSIYTDIEIQNSPHFFNAICAKHIHSSNLGISFKDISFLCNQISRDTVYDEDFSVSVLASEFYKTSKTINSLKKWEIRYFYPVAKRLWEHLKDEESSLFYFNSVCVTVIRSVISTDSFKLRLDDAVSLCSGSVAYRTYCVENKDKNLQHLVSEIIQGLKITKNIGLFSDEDIKSICNASILIYNLSVERIPISRDNTNLLIKYPYFLNSCVDILNSGIILTENIFNVSLEDAITICTQSSRSSIPCKNDKTLVSVLAVGLFSEMKFFPEFSDIHISDLCNISSKLVDQDFESYMESCLSYFNNYKFFIPNTGNLKNQLTYLQKQKICTGPYKWKKCRLGGEYVRDFYSVKLEAFASRISNIFTMNGLDIWNFEKFCSLAEELLKSKETTKFKSCIKALDNFIYIDMIKKKSSFFESPLLLHYELEEQVVQNICNQITLDNECVTSSNQLSSIISSDFYSISTKYLDLDSIKSSDFCIISEILMQKGSLEEIKRICPQILTQITNLEHWPPIMLTPELATIICSDLEILNLNCKPEDKKNGITKLLSEGITDIAIELFFFRRKYVPSFNPESSCNVAEVLIQLGIRNVYFKNACVNFFSYDIWNFSQNTKSKYNYLISQVNDPETLFATIKKEAENICNSLELKLSNLYVKSHNILKKKDHETINNGYKRRTIRKIFDQFRPNNVKSGMKNYTKLTKREERAILKKKLMIISRAKGYVKLTDDVIRDYGPEHVDKKLAEKYFAEFPKDAFSISEGNNVEYEPPVLDWDAFSKSLAYISNKMMGVTINVSDPKNGGLSSLVHKWGYLPRGTIQGAQYIYRISRYINKYMISPKKAYLIWKETLISMNHSILPKWRESWAEEIRKPNPQDEQPSPSCEGIKSNKILKQLGMDRKKISIVAISNIDSFVTQLTEAAHDLNLLSVKFNDLCVVGIILFNLKSYSRTESFNYQCTKWVREVGHIENTEVVKVNNSQAFSKKMANNLKNGMRKQIPSELARKICASTSRWMSCNGGSNIDEKLRIDSLATEFVRLSRIKGIEFRDMCEISIQIGNSQNFNQRCPLLLQPIIGSYNRALHVCKSTSFWKSCRYSKNTLDLKLLEHLDILSLELTLGLNEIFPNISTFEEMCHIADKFVVSDFFKHDCVSSIANYLIDKRYLKPTLSIYGETKPSTSFKHIVSVASNVCYDTLRWQHAVCSLDNDENSLIEKQWIDLVSEELLRKMMLIRKNDSRVALFFKDIERDLAIEKFNLENKEGNKIVIPKNIKYNNVCKQVSKISKTRYFNIDCIRTVSEIFQVQVSEIDSTLSNLEYKNIYTDSIKIPSPNTIEEICKGSIFWETCSNQYTRSLNNLVVGEDNKSKVDIIVNDIMVSILQIDDNDVKPVPDLDELSDTKEIYSHAIKTINSLGYLDFCIIGDWYSKEIANFNGTNYSKLQNSLSDEITNLILKNMYPDIPESKHVEDEEVESELGTLEEYIEKSISELPEILPELVTPPVEFLKNSTNITSILIQHSRYYDKNEIYMVRLSNNELFFESFLSRNVSNIYGNNSHSYLYVKPISGLKLQMFQLPDGSYDYPFLVKKRTDDGYLGDAMKAIENEMKIYPEHFHKSVVPHATVALMRKTQLSGPESKIKKKWLKSITEEYYYKRGMKFAKEEWEMRELAESNSDNKTDITWKTRQKEKVPNAVSAFFSTNARKRRREGRLSDKGMYKARVHQFLLQKLISSQKEQRSKREGFREVLINKTAYSKFKYECPAIYGDLEISVVSSLASLIAYNQIAVDLLVD</sequence>
<dbReference type="EMBL" id="JAWDEY010000022">
    <property type="protein sequence ID" value="KAK6588769.1"/>
    <property type="molecule type" value="Genomic_DNA"/>
</dbReference>